<evidence type="ECO:0000313" key="2">
    <source>
        <dbReference type="Proteomes" id="UP000256869"/>
    </source>
</evidence>
<organism evidence="1 2">
    <name type="scientific">Cohnella lupini</name>
    <dbReference type="NCBI Taxonomy" id="1294267"/>
    <lineage>
        <taxon>Bacteria</taxon>
        <taxon>Bacillati</taxon>
        <taxon>Bacillota</taxon>
        <taxon>Bacilli</taxon>
        <taxon>Bacillales</taxon>
        <taxon>Paenibacillaceae</taxon>
        <taxon>Cohnella</taxon>
    </lineage>
</organism>
<accession>A0A3D9I1W4</accession>
<comment type="caution">
    <text evidence="1">The sequence shown here is derived from an EMBL/GenBank/DDBJ whole genome shotgun (WGS) entry which is preliminary data.</text>
</comment>
<dbReference type="AlphaFoldDB" id="A0A3D9I1W4"/>
<dbReference type="EMBL" id="QRDY01000016">
    <property type="protein sequence ID" value="RED55768.1"/>
    <property type="molecule type" value="Genomic_DNA"/>
</dbReference>
<evidence type="ECO:0000313" key="1">
    <source>
        <dbReference type="EMBL" id="RED55768.1"/>
    </source>
</evidence>
<dbReference type="OrthoDB" id="2579882at2"/>
<dbReference type="RefSeq" id="WP_115994729.1">
    <property type="nucleotide sequence ID" value="NZ_QRDY01000016.1"/>
</dbReference>
<keyword evidence="2" id="KW-1185">Reference proteome</keyword>
<proteinExistence type="predicted"/>
<reference evidence="1 2" key="1">
    <citation type="submission" date="2018-07" db="EMBL/GenBank/DDBJ databases">
        <title>Genomic Encyclopedia of Type Strains, Phase III (KMG-III): the genomes of soil and plant-associated and newly described type strains.</title>
        <authorList>
            <person name="Whitman W."/>
        </authorList>
    </citation>
    <scope>NUCLEOTIDE SEQUENCE [LARGE SCALE GENOMIC DNA]</scope>
    <source>
        <strain evidence="1 2">CECT 8236</strain>
    </source>
</reference>
<name>A0A3D9I1W4_9BACL</name>
<gene>
    <name evidence="1" type="ORF">DFP95_11694</name>
</gene>
<sequence>MPGLLRTINGTATLNATASLKTKHEGILSANIEFVTNPNRGISDFFLNVTQNACNLATVKLQSLTRSSSRLTAFFGKQVKGITSANIVFAEKNDDIIARGFINKKAIIPFKASCGCNRGCHCTGAKKVKFKDGTTLKICIDKSLELALERLFAKLERVIKRLIKRQNPGKGTDPACIARCLRAGTICQAACSIFAFICAPACLAVQAICVATC</sequence>
<protein>
    <submittedName>
        <fullName evidence="1">Uncharacterized protein</fullName>
    </submittedName>
</protein>
<dbReference type="Proteomes" id="UP000256869">
    <property type="component" value="Unassembled WGS sequence"/>
</dbReference>